<keyword evidence="4" id="KW-1133">Transmembrane helix</keyword>
<dbReference type="PROSITE" id="PS51007">
    <property type="entry name" value="CYTC"/>
    <property type="match status" value="1"/>
</dbReference>
<organism evidence="6">
    <name type="scientific">hydrothermal vent metagenome</name>
    <dbReference type="NCBI Taxonomy" id="652676"/>
    <lineage>
        <taxon>unclassified sequences</taxon>
        <taxon>metagenomes</taxon>
        <taxon>ecological metagenomes</taxon>
    </lineage>
</organism>
<feature type="transmembrane region" description="Helical" evidence="4">
    <location>
        <begin position="298"/>
        <end position="316"/>
    </location>
</feature>
<proteinExistence type="predicted"/>
<evidence type="ECO:0000256" key="2">
    <source>
        <dbReference type="ARBA" id="ARBA00022723"/>
    </source>
</evidence>
<reference evidence="6" key="1">
    <citation type="submission" date="2016-10" db="EMBL/GenBank/DDBJ databases">
        <authorList>
            <person name="de Groot N.N."/>
        </authorList>
    </citation>
    <scope>NUCLEOTIDE SEQUENCE</scope>
</reference>
<keyword evidence="4" id="KW-0812">Transmembrane</keyword>
<keyword evidence="2" id="KW-0479">Metal-binding</keyword>
<keyword evidence="1" id="KW-0349">Heme</keyword>
<protein>
    <submittedName>
        <fullName evidence="6">Ubiquinol cytochrome C oxidoreductase, cytochrome C1 subunit</fullName>
    </submittedName>
</protein>
<keyword evidence="3" id="KW-0408">Iron</keyword>
<evidence type="ECO:0000313" key="6">
    <source>
        <dbReference type="EMBL" id="SFV62969.1"/>
    </source>
</evidence>
<keyword evidence="4" id="KW-0472">Membrane</keyword>
<dbReference type="Gene3D" id="1.10.760.10">
    <property type="entry name" value="Cytochrome c-like domain"/>
    <property type="match status" value="2"/>
</dbReference>
<dbReference type="GO" id="GO:0009055">
    <property type="term" value="F:electron transfer activity"/>
    <property type="evidence" value="ECO:0007669"/>
    <property type="project" value="InterPro"/>
</dbReference>
<evidence type="ECO:0000259" key="5">
    <source>
        <dbReference type="PROSITE" id="PS51007"/>
    </source>
</evidence>
<feature type="transmembrane region" description="Helical" evidence="4">
    <location>
        <begin position="5"/>
        <end position="22"/>
    </location>
</feature>
<dbReference type="GO" id="GO:0020037">
    <property type="term" value="F:heme binding"/>
    <property type="evidence" value="ECO:0007669"/>
    <property type="project" value="InterPro"/>
</dbReference>
<evidence type="ECO:0000256" key="3">
    <source>
        <dbReference type="ARBA" id="ARBA00023004"/>
    </source>
</evidence>
<feature type="domain" description="Cytochrome c" evidence="5">
    <location>
        <begin position="74"/>
        <end position="168"/>
    </location>
</feature>
<sequence length="325" mass="35766">MNKELKIFGVVVFFTIVLYWGVEPFAHSQMHKHVEGHNLVYDGKADIEEAKDAKVKAKKEAFWADVKKIAELKGDAKAGEATFAMCAGCHMGSASSNMGGVTPPSLDHAGAIYDKNFLIALIKDPAMATNVDHKYPNGTASHPMGSISSMVSAPQDIANVVAYLKEKKAGHVTPKEAFTEACGRCHANRYAKMTQLGDIPKTKSNIKTGQDIDALKYKEKVATEQNALADYLGKLPPDLSIIYRARSEHFLHTFIENPQSTLPGTAMPRTGLNHEGMEKVLAFLEETGDPSAPARAMAGPWVIGFFIIFTILAYLWKNYQWRELH</sequence>
<evidence type="ECO:0000256" key="1">
    <source>
        <dbReference type="ARBA" id="ARBA00022617"/>
    </source>
</evidence>
<gene>
    <name evidence="6" type="ORF">MNB_SV-14-647</name>
</gene>
<name>A0A1W1CB30_9ZZZZ</name>
<dbReference type="Pfam" id="PF00034">
    <property type="entry name" value="Cytochrom_C"/>
    <property type="match status" value="1"/>
</dbReference>
<dbReference type="InterPro" id="IPR036909">
    <property type="entry name" value="Cyt_c-like_dom_sf"/>
</dbReference>
<dbReference type="GO" id="GO:0046872">
    <property type="term" value="F:metal ion binding"/>
    <property type="evidence" value="ECO:0007669"/>
    <property type="project" value="UniProtKB-KW"/>
</dbReference>
<dbReference type="SUPFAM" id="SSF46626">
    <property type="entry name" value="Cytochrome c"/>
    <property type="match status" value="2"/>
</dbReference>
<accession>A0A1W1CB30</accession>
<dbReference type="AlphaFoldDB" id="A0A1W1CB30"/>
<dbReference type="InterPro" id="IPR021195">
    <property type="entry name" value="Ubol_Cyt_c_Rdtase_Cyt_c_su_prd"/>
</dbReference>
<evidence type="ECO:0000256" key="4">
    <source>
        <dbReference type="SAM" id="Phobius"/>
    </source>
</evidence>
<dbReference type="PIRSF" id="PIRSF019225">
    <property type="entry name" value="Ubol_Cyt_c_Rdtase_Cyt_c_su_prd"/>
    <property type="match status" value="1"/>
</dbReference>
<dbReference type="EMBL" id="FPHN01000150">
    <property type="protein sequence ID" value="SFV62969.1"/>
    <property type="molecule type" value="Genomic_DNA"/>
</dbReference>
<dbReference type="InterPro" id="IPR009056">
    <property type="entry name" value="Cyt_c-like_dom"/>
</dbReference>